<evidence type="ECO:0000256" key="1">
    <source>
        <dbReference type="PIRNR" id="PIRNR029171"/>
    </source>
</evidence>
<sequence length="422" mass="45872">METLPDGVAESLEFEKRNWTQGSVLDDPFYEAPHEASESPLGTLLKIEKNVDTTKYLLPPTTAFSRFIYQSETLNGSKVPVSAYVLWPYSPRSQPDGYPVVGWAHGTSGFDANAAPSHHKNLGQHFLAPYQIALYGYVVVATDYAGLGVRKYPSGEPIVHEYLASPSQANDIIHAVGAAQEAFPELSKHFVVIGHSQGGGAAWSVAQRAATHDIPGYLGGIAVSPYTSVLEEPSKYAKIIAAAMCPGLASAIPEFTPGVLLTAEGERRLKMVHQTGAATSSAVALLSGVEILKPNWRDNTLFREHQLRTSNGGKAIKGPLLVTHGKSDPVLSVTVVENAVKKTAERFPSAQIQYVSLPNVTHVSALAASQHVWMDWIADRFARREVESTCRWDELACAHNAQHVDQNWYLESATKPYHAPNP</sequence>
<dbReference type="Pfam" id="PF12146">
    <property type="entry name" value="Hydrolase_4"/>
    <property type="match status" value="1"/>
</dbReference>
<dbReference type="InterPro" id="IPR029058">
    <property type="entry name" value="AB_hydrolase_fold"/>
</dbReference>
<dbReference type="AlphaFoldDB" id="A0AAD9Z9I0"/>
<dbReference type="PANTHER" id="PTHR34853:SF1">
    <property type="entry name" value="LIPASE 5"/>
    <property type="match status" value="1"/>
</dbReference>
<dbReference type="PANTHER" id="PTHR34853">
    <property type="match status" value="1"/>
</dbReference>
<comment type="caution">
    <text evidence="3">The sequence shown here is derived from an EMBL/GenBank/DDBJ whole genome shotgun (WGS) entry which is preliminary data.</text>
</comment>
<dbReference type="InterPro" id="IPR005152">
    <property type="entry name" value="Lipase_secreted"/>
</dbReference>
<evidence type="ECO:0000313" key="4">
    <source>
        <dbReference type="Proteomes" id="UP001276659"/>
    </source>
</evidence>
<feature type="domain" description="Serine aminopeptidase S33" evidence="2">
    <location>
        <begin position="131"/>
        <end position="362"/>
    </location>
</feature>
<dbReference type="GO" id="GO:0016042">
    <property type="term" value="P:lipid catabolic process"/>
    <property type="evidence" value="ECO:0007669"/>
    <property type="project" value="UniProtKB-UniRule"/>
</dbReference>
<keyword evidence="4" id="KW-1185">Reference proteome</keyword>
<evidence type="ECO:0000313" key="3">
    <source>
        <dbReference type="EMBL" id="KAK3173466.1"/>
    </source>
</evidence>
<dbReference type="EMBL" id="JASNWA010000007">
    <property type="protein sequence ID" value="KAK3173466.1"/>
    <property type="molecule type" value="Genomic_DNA"/>
</dbReference>
<dbReference type="SUPFAM" id="SSF53474">
    <property type="entry name" value="alpha/beta-Hydrolases"/>
    <property type="match status" value="1"/>
</dbReference>
<dbReference type="Gene3D" id="3.40.50.1820">
    <property type="entry name" value="alpha/beta hydrolase"/>
    <property type="match status" value="2"/>
</dbReference>
<dbReference type="PIRSF" id="PIRSF029171">
    <property type="entry name" value="Esterase_LipA"/>
    <property type="match status" value="1"/>
</dbReference>
<protein>
    <recommendedName>
        <fullName evidence="2">Serine aminopeptidase S33 domain-containing protein</fullName>
    </recommendedName>
</protein>
<gene>
    <name evidence="3" type="ORF">OEA41_006795</name>
</gene>
<reference evidence="3" key="1">
    <citation type="submission" date="2022-11" db="EMBL/GenBank/DDBJ databases">
        <title>Chromosomal genome sequence assembly and mating type (MAT) locus characterization of the leprose asexual lichenized fungus Lepraria neglecta (Nyl.) Erichsen.</title>
        <authorList>
            <person name="Allen J.L."/>
            <person name="Pfeffer B."/>
        </authorList>
    </citation>
    <scope>NUCLEOTIDE SEQUENCE</scope>
    <source>
        <strain evidence="3">Allen 5258</strain>
    </source>
</reference>
<dbReference type="Proteomes" id="UP001276659">
    <property type="component" value="Unassembled WGS sequence"/>
</dbReference>
<comment type="similarity">
    <text evidence="1">Belongs to the AB hydrolase superfamily. Lipase family.</text>
</comment>
<dbReference type="GO" id="GO:0004806">
    <property type="term" value="F:triacylglycerol lipase activity"/>
    <property type="evidence" value="ECO:0007669"/>
    <property type="project" value="UniProtKB-UniRule"/>
</dbReference>
<organism evidence="3 4">
    <name type="scientific">Lepraria neglecta</name>
    <dbReference type="NCBI Taxonomy" id="209136"/>
    <lineage>
        <taxon>Eukaryota</taxon>
        <taxon>Fungi</taxon>
        <taxon>Dikarya</taxon>
        <taxon>Ascomycota</taxon>
        <taxon>Pezizomycotina</taxon>
        <taxon>Lecanoromycetes</taxon>
        <taxon>OSLEUM clade</taxon>
        <taxon>Lecanoromycetidae</taxon>
        <taxon>Lecanorales</taxon>
        <taxon>Lecanorineae</taxon>
        <taxon>Stereocaulaceae</taxon>
        <taxon>Lepraria</taxon>
    </lineage>
</organism>
<name>A0AAD9Z9I0_9LECA</name>
<dbReference type="InterPro" id="IPR022742">
    <property type="entry name" value="Hydrolase_4"/>
</dbReference>
<accession>A0AAD9Z9I0</accession>
<evidence type="ECO:0000259" key="2">
    <source>
        <dbReference type="Pfam" id="PF12146"/>
    </source>
</evidence>
<proteinExistence type="inferred from homology"/>